<dbReference type="PROSITE" id="PS51278">
    <property type="entry name" value="GATASE_TYPE_2"/>
    <property type="match status" value="1"/>
</dbReference>
<dbReference type="InterPro" id="IPR029055">
    <property type="entry name" value="Ntn_hydrolases_N"/>
</dbReference>
<dbReference type="GO" id="GO:0006189">
    <property type="term" value="P:'de novo' IMP biosynthetic process"/>
    <property type="evidence" value="ECO:0007669"/>
    <property type="project" value="UniProtKB-UniRule"/>
</dbReference>
<evidence type="ECO:0000256" key="2">
    <source>
        <dbReference type="ARBA" id="ARBA00010138"/>
    </source>
</evidence>
<dbReference type="EMBL" id="CP006939">
    <property type="protein sequence ID" value="AHC14762.1"/>
    <property type="molecule type" value="Genomic_DNA"/>
</dbReference>
<evidence type="ECO:0000313" key="14">
    <source>
        <dbReference type="Proteomes" id="UP000018680"/>
    </source>
</evidence>
<evidence type="ECO:0000256" key="10">
    <source>
        <dbReference type="PIRSR" id="PIRSR000485-2"/>
    </source>
</evidence>
<evidence type="ECO:0000256" key="3">
    <source>
        <dbReference type="ARBA" id="ARBA00022676"/>
    </source>
</evidence>
<keyword evidence="7" id="KW-0004">4Fe-4S</keyword>
<comment type="cofactor">
    <cofactor evidence="7 10">
        <name>Mg(2+)</name>
        <dbReference type="ChEBI" id="CHEBI:18420"/>
    </cofactor>
    <text evidence="7 10">Binds 1 Mg(2+) ion per subunit.</text>
</comment>
<proteinExistence type="inferred from homology"/>
<feature type="domain" description="Glutamine amidotransferase type-2" evidence="12">
    <location>
        <begin position="10"/>
        <end position="230"/>
    </location>
</feature>
<feature type="binding site" evidence="7 11">
    <location>
        <position position="248"/>
    </location>
    <ligand>
        <name>[4Fe-4S] cluster</name>
        <dbReference type="ChEBI" id="CHEBI:49883"/>
    </ligand>
</feature>
<dbReference type="GO" id="GO:0000287">
    <property type="term" value="F:magnesium ion binding"/>
    <property type="evidence" value="ECO:0007669"/>
    <property type="project" value="UniProtKB-UniRule"/>
</dbReference>
<evidence type="ECO:0000256" key="6">
    <source>
        <dbReference type="ARBA" id="ARBA00022962"/>
    </source>
</evidence>
<dbReference type="InterPro" id="IPR035584">
    <property type="entry name" value="PurF_N"/>
</dbReference>
<evidence type="ECO:0000256" key="4">
    <source>
        <dbReference type="ARBA" id="ARBA00022679"/>
    </source>
</evidence>
<keyword evidence="4 7" id="KW-0808">Transferase</keyword>
<dbReference type="NCBIfam" id="TIGR01134">
    <property type="entry name" value="purF"/>
    <property type="match status" value="1"/>
</dbReference>
<dbReference type="SUPFAM" id="SSF53271">
    <property type="entry name" value="PRTase-like"/>
    <property type="match status" value="1"/>
</dbReference>
<dbReference type="PANTHER" id="PTHR11907">
    <property type="entry name" value="AMIDOPHOSPHORIBOSYLTRANSFERASE"/>
    <property type="match status" value="1"/>
</dbReference>
<feature type="binding site" evidence="7 10">
    <location>
        <position position="364"/>
    </location>
    <ligand>
        <name>Mg(2+)</name>
        <dbReference type="ChEBI" id="CHEBI:18420"/>
    </ligand>
</feature>
<dbReference type="Proteomes" id="UP000018680">
    <property type="component" value="Chromosome"/>
</dbReference>
<dbReference type="SUPFAM" id="SSF56235">
    <property type="entry name" value="N-terminal nucleophile aminohydrolases (Ntn hydrolases)"/>
    <property type="match status" value="1"/>
</dbReference>
<dbReference type="AlphaFoldDB" id="V5WG00"/>
<dbReference type="RefSeq" id="WP_024267685.1">
    <property type="nucleotide sequence ID" value="NC_023035.1"/>
</dbReference>
<dbReference type="HOGENOM" id="CLU_022389_3_1_12"/>
<protein>
    <recommendedName>
        <fullName evidence="7">Amidophosphoribosyltransferase</fullName>
        <shortName evidence="7">ATase</shortName>
        <ecNumber evidence="7">2.4.2.14</ecNumber>
    </recommendedName>
    <alternativeName>
        <fullName evidence="7">Glutamine phosphoribosylpyrophosphate amidotransferase</fullName>
        <shortName evidence="7">GPATase</shortName>
    </alternativeName>
</protein>
<name>V5WG00_9SPIO</name>
<dbReference type="eggNOG" id="COG0034">
    <property type="taxonomic scope" value="Bacteria"/>
</dbReference>
<keyword evidence="14" id="KW-1185">Reference proteome</keyword>
<keyword evidence="7 11" id="KW-0411">Iron-sulfur</keyword>
<comment type="function">
    <text evidence="7">Catalyzes the formation of phosphoribosylamine from phosphoribosylpyrophosphate (PRPP) and glutamine.</text>
</comment>
<dbReference type="Gene3D" id="3.60.20.10">
    <property type="entry name" value="Glutamine Phosphoribosylpyrophosphate, subunit 1, domain 1"/>
    <property type="match status" value="1"/>
</dbReference>
<evidence type="ECO:0000256" key="11">
    <source>
        <dbReference type="PIRSR" id="PIRSR000485-3"/>
    </source>
</evidence>
<reference evidence="13 14" key="1">
    <citation type="journal article" date="2015" name="Stand. Genomic Sci.">
        <title>Complete genome sequence and description of Salinispira pacifica gen. nov., sp. nov., a novel spirochaete isolated form a hypersaline microbial mat.</title>
        <authorList>
            <person name="Ben Hania W."/>
            <person name="Joseph M."/>
            <person name="Schumann P."/>
            <person name="Bunk B."/>
            <person name="Fiebig A."/>
            <person name="Sproer C."/>
            <person name="Klenk H.P."/>
            <person name="Fardeau M.L."/>
            <person name="Spring S."/>
        </authorList>
    </citation>
    <scope>NUCLEOTIDE SEQUENCE [LARGE SCALE GENOMIC DNA]</scope>
    <source>
        <strain evidence="13 14">L21-RPul-D2</strain>
    </source>
</reference>
<keyword evidence="5 7" id="KW-0658">Purine biosynthesis</keyword>
<keyword evidence="6 7" id="KW-0315">Glutamine amidotransferase</keyword>
<dbReference type="InterPro" id="IPR005854">
    <property type="entry name" value="PurF"/>
</dbReference>
<dbReference type="GO" id="GO:0004044">
    <property type="term" value="F:amidophosphoribosyltransferase activity"/>
    <property type="evidence" value="ECO:0007669"/>
    <property type="project" value="UniProtKB-UniRule"/>
</dbReference>
<evidence type="ECO:0000256" key="8">
    <source>
        <dbReference type="PIRNR" id="PIRNR000485"/>
    </source>
</evidence>
<dbReference type="EC" id="2.4.2.14" evidence="7"/>
<dbReference type="PATRIC" id="fig|1307761.3.peg.1356"/>
<keyword evidence="7 10" id="KW-0479">Metal-binding</keyword>
<accession>V5WG00</accession>
<dbReference type="InterPro" id="IPR017932">
    <property type="entry name" value="GATase_2_dom"/>
</dbReference>
<dbReference type="Pfam" id="PF13537">
    <property type="entry name" value="GATase_7"/>
    <property type="match status" value="1"/>
</dbReference>
<dbReference type="MEROPS" id="C44.001"/>
<dbReference type="GO" id="GO:0051539">
    <property type="term" value="F:4 iron, 4 sulfur cluster binding"/>
    <property type="evidence" value="ECO:0007669"/>
    <property type="project" value="UniProtKB-KW"/>
</dbReference>
<dbReference type="Gene3D" id="3.40.50.2020">
    <property type="match status" value="1"/>
</dbReference>
<comment type="catalytic activity">
    <reaction evidence="7 8">
        <text>5-phospho-beta-D-ribosylamine + L-glutamate + diphosphate = 5-phospho-alpha-D-ribose 1-diphosphate + L-glutamine + H2O</text>
        <dbReference type="Rhea" id="RHEA:14905"/>
        <dbReference type="ChEBI" id="CHEBI:15377"/>
        <dbReference type="ChEBI" id="CHEBI:29985"/>
        <dbReference type="ChEBI" id="CHEBI:33019"/>
        <dbReference type="ChEBI" id="CHEBI:58017"/>
        <dbReference type="ChEBI" id="CHEBI:58359"/>
        <dbReference type="ChEBI" id="CHEBI:58681"/>
        <dbReference type="EC" id="2.4.2.14"/>
    </reaction>
</comment>
<dbReference type="InterPro" id="IPR029057">
    <property type="entry name" value="PRTase-like"/>
</dbReference>
<dbReference type="GO" id="GO:0009113">
    <property type="term" value="P:purine nucleobase biosynthetic process"/>
    <property type="evidence" value="ECO:0007669"/>
    <property type="project" value="UniProtKB-UniRule"/>
</dbReference>
<evidence type="ECO:0000256" key="9">
    <source>
        <dbReference type="PIRSR" id="PIRSR000485-1"/>
    </source>
</evidence>
<feature type="binding site" evidence="7 11">
    <location>
        <position position="451"/>
    </location>
    <ligand>
        <name>[4Fe-4S] cluster</name>
        <dbReference type="ChEBI" id="CHEBI:49883"/>
    </ligand>
</feature>
<dbReference type="UniPathway" id="UPA00074">
    <property type="reaction ID" value="UER00124"/>
</dbReference>
<organism evidence="13 14">
    <name type="scientific">Salinispira pacifica</name>
    <dbReference type="NCBI Taxonomy" id="1307761"/>
    <lineage>
        <taxon>Bacteria</taxon>
        <taxon>Pseudomonadati</taxon>
        <taxon>Spirochaetota</taxon>
        <taxon>Spirochaetia</taxon>
        <taxon>Spirochaetales</taxon>
        <taxon>Spirochaetaceae</taxon>
        <taxon>Salinispira</taxon>
    </lineage>
</organism>
<comment type="similarity">
    <text evidence="2 7 8">In the C-terminal section; belongs to the purine/pyrimidine phosphoribosyltransferase family.</text>
</comment>
<feature type="active site" description="Nucleophile" evidence="7 9">
    <location>
        <position position="10"/>
    </location>
</feature>
<feature type="binding site" evidence="7 10">
    <location>
        <position position="365"/>
    </location>
    <ligand>
        <name>Mg(2+)</name>
        <dbReference type="ChEBI" id="CHEBI:18420"/>
    </ligand>
</feature>
<keyword evidence="3 7" id="KW-0328">Glycosyltransferase</keyword>
<evidence type="ECO:0000256" key="5">
    <source>
        <dbReference type="ARBA" id="ARBA00022755"/>
    </source>
</evidence>
<evidence type="ECO:0000259" key="12">
    <source>
        <dbReference type="PROSITE" id="PS51278"/>
    </source>
</evidence>
<dbReference type="CDD" id="cd00715">
    <property type="entry name" value="GPATase_N"/>
    <property type="match status" value="1"/>
</dbReference>
<feature type="binding site" evidence="7 11">
    <location>
        <position position="454"/>
    </location>
    <ligand>
        <name>[4Fe-4S] cluster</name>
        <dbReference type="ChEBI" id="CHEBI:49883"/>
    </ligand>
</feature>
<dbReference type="PIRSF" id="PIRSF000485">
    <property type="entry name" value="Amd_phspho_trans"/>
    <property type="match status" value="1"/>
</dbReference>
<feature type="binding site" evidence="7 10">
    <location>
        <position position="302"/>
    </location>
    <ligand>
        <name>Mg(2+)</name>
        <dbReference type="ChEBI" id="CHEBI:18420"/>
    </ligand>
</feature>
<dbReference type="HAMAP" id="MF_01931">
    <property type="entry name" value="PurF"/>
    <property type="match status" value="1"/>
</dbReference>
<keyword evidence="7 10" id="KW-0460">Magnesium</keyword>
<feature type="binding site" evidence="7 11">
    <location>
        <position position="401"/>
    </location>
    <ligand>
        <name>[4Fe-4S] cluster</name>
        <dbReference type="ChEBI" id="CHEBI:49883"/>
    </ligand>
</feature>
<dbReference type="KEGG" id="slr:L21SP2_1363"/>
<evidence type="ECO:0000256" key="7">
    <source>
        <dbReference type="HAMAP-Rule" id="MF_01931"/>
    </source>
</evidence>
<evidence type="ECO:0000256" key="1">
    <source>
        <dbReference type="ARBA" id="ARBA00005209"/>
    </source>
</evidence>
<gene>
    <name evidence="7" type="primary">purF</name>
    <name evidence="13" type="ORF">L21SP2_1363</name>
</gene>
<dbReference type="CDD" id="cd06223">
    <property type="entry name" value="PRTases_typeI"/>
    <property type="match status" value="1"/>
</dbReference>
<comment type="pathway">
    <text evidence="1 7 8">Purine metabolism; IMP biosynthesis via de novo pathway; N(1)-(5-phospho-D-ribosyl)glycinamide from 5-phospho-alpha-D-ribose 1-diphosphate: step 1/2.</text>
</comment>
<dbReference type="InterPro" id="IPR000836">
    <property type="entry name" value="PRTase_dom"/>
</dbReference>
<sequence>MKNHKLGHYCGVVGLFSREPSNIPQDLYFPLFALQHRGQESAGIAYREDDQTVVHKDLGMVSSVLGKYLEKPHSSHAGIGHVRYSTHGGNKKENAQPLVVNSNKGEIAIAHNGNLTNTKELKEELFQEGAIFQTSSDTEVILHLISRCRKDGFHEALMHSLGRLKGAFSMVALHDDSLIAIRDPWGFRPLYIGWKNQKTYLASESVALDMMQVTEYRSVQPGEVIIINQEGESSYFIPRNPREGTHQCIFEMIYFARPDSEIYDSSVHNFRKRIGAALAKKDRELLNSPHPGGDIVVPVPDSGTIAALGYAQHAEIPFEMGLTRNHYTGRSFILPSTAERELAVRLKLHPVRSVIQGRRVFLIDDSLVRGTTAKILVKLIKEAGAAEVHLRLSAPEIRWPCFFGIDIPTRKELISNSLSPEELSKHVGADSLQFLQEEDLKTASGSPGKFCFSCFNGDYPFEVPLRPEARQATPRDKNRG</sequence>
<dbReference type="STRING" id="1307761.L21SP2_1363"/>
<keyword evidence="7 11" id="KW-0408">Iron</keyword>
<evidence type="ECO:0000313" key="13">
    <source>
        <dbReference type="EMBL" id="AHC14762.1"/>
    </source>
</evidence>
<comment type="cofactor">
    <cofactor evidence="7 11">
        <name>[4Fe-4S] cluster</name>
        <dbReference type="ChEBI" id="CHEBI:49883"/>
    </cofactor>
    <text evidence="7 11">Binds 1 [4Fe-4S] cluster per subunit.</text>
</comment>